<dbReference type="OrthoDB" id="9803916at2"/>
<dbReference type="SMART" id="SM00849">
    <property type="entry name" value="Lactamase_B"/>
    <property type="match status" value="1"/>
</dbReference>
<comment type="caution">
    <text evidence="2">The sequence shown here is derived from an EMBL/GenBank/DDBJ whole genome shotgun (WGS) entry which is preliminary data.</text>
</comment>
<name>A0A365U731_9RHOB</name>
<dbReference type="PANTHER" id="PTHR42663:SF6">
    <property type="entry name" value="HYDROLASE C777.06C-RELATED"/>
    <property type="match status" value="1"/>
</dbReference>
<sequence>MKLTFLGTRGEIEARTAAHWMHSALLVEYYHRRVMIDCGADWRGRIEDVDPHAILLTHAHPDHAWGLKDGAPCPVHATDATWEDIGGYPIDRRAVVTPHRPTGIEGICFEAFEVEHSTRCPAVGYRVSAGRVTIFYGPDLVYIHAREAALAGCHLYIGDGATLDRSMVRKRGAHLIGHTPVRTQLTWCEQEGVPEAIVTHCGTQIVEGDAAAIDARLRDWGRARGVAVSVAVDGMTRVLR</sequence>
<evidence type="ECO:0000313" key="3">
    <source>
        <dbReference type="Proteomes" id="UP000253370"/>
    </source>
</evidence>
<dbReference type="Proteomes" id="UP000253370">
    <property type="component" value="Unassembled WGS sequence"/>
</dbReference>
<dbReference type="RefSeq" id="WP_113289882.1">
    <property type="nucleotide sequence ID" value="NZ_QNTQ01000011.1"/>
</dbReference>
<dbReference type="Pfam" id="PF12706">
    <property type="entry name" value="Lactamase_B_2"/>
    <property type="match status" value="1"/>
</dbReference>
<evidence type="ECO:0000313" key="2">
    <source>
        <dbReference type="EMBL" id="RBI84326.1"/>
    </source>
</evidence>
<protein>
    <recommendedName>
        <fullName evidence="1">Metallo-beta-lactamase domain-containing protein</fullName>
    </recommendedName>
</protein>
<organism evidence="2 3">
    <name type="scientific">Rhodosalinus halophilus</name>
    <dbReference type="NCBI Taxonomy" id="2259333"/>
    <lineage>
        <taxon>Bacteria</taxon>
        <taxon>Pseudomonadati</taxon>
        <taxon>Pseudomonadota</taxon>
        <taxon>Alphaproteobacteria</taxon>
        <taxon>Rhodobacterales</taxon>
        <taxon>Paracoccaceae</taxon>
        <taxon>Rhodosalinus</taxon>
    </lineage>
</organism>
<accession>A0A365U731</accession>
<proteinExistence type="predicted"/>
<dbReference type="Gene3D" id="3.60.15.10">
    <property type="entry name" value="Ribonuclease Z/Hydroxyacylglutathione hydrolase-like"/>
    <property type="match status" value="1"/>
</dbReference>
<dbReference type="InterPro" id="IPR036866">
    <property type="entry name" value="RibonucZ/Hydroxyglut_hydro"/>
</dbReference>
<dbReference type="SUPFAM" id="SSF56281">
    <property type="entry name" value="Metallo-hydrolase/oxidoreductase"/>
    <property type="match status" value="1"/>
</dbReference>
<dbReference type="AlphaFoldDB" id="A0A365U731"/>
<dbReference type="InterPro" id="IPR001279">
    <property type="entry name" value="Metallo-B-lactamas"/>
</dbReference>
<evidence type="ECO:0000259" key="1">
    <source>
        <dbReference type="SMART" id="SM00849"/>
    </source>
</evidence>
<gene>
    <name evidence="2" type="ORF">DRV85_12870</name>
</gene>
<reference evidence="2 3" key="1">
    <citation type="submission" date="2018-07" db="EMBL/GenBank/DDBJ databases">
        <title>Rhodosalinus sp. strain E84T genomic sequence and assembly.</title>
        <authorList>
            <person name="Liu Z.-W."/>
            <person name="Lu D.-C."/>
        </authorList>
    </citation>
    <scope>NUCLEOTIDE SEQUENCE [LARGE SCALE GENOMIC DNA]</scope>
    <source>
        <strain evidence="2 3">E84</strain>
    </source>
</reference>
<keyword evidence="3" id="KW-1185">Reference proteome</keyword>
<dbReference type="PANTHER" id="PTHR42663">
    <property type="entry name" value="HYDROLASE C777.06C-RELATED-RELATED"/>
    <property type="match status" value="1"/>
</dbReference>
<dbReference type="EMBL" id="QNTQ01000011">
    <property type="protein sequence ID" value="RBI84326.1"/>
    <property type="molecule type" value="Genomic_DNA"/>
</dbReference>
<feature type="domain" description="Metallo-beta-lactamase" evidence="1">
    <location>
        <begin position="21"/>
        <end position="178"/>
    </location>
</feature>